<proteinExistence type="predicted"/>
<reference evidence="1" key="2">
    <citation type="journal article" date="2015" name="Data Brief">
        <title>Shoot transcriptome of the giant reed, Arundo donax.</title>
        <authorList>
            <person name="Barrero R.A."/>
            <person name="Guerrero F.D."/>
            <person name="Moolhuijzen P."/>
            <person name="Goolsby J.A."/>
            <person name="Tidwell J."/>
            <person name="Bellgard S.E."/>
            <person name="Bellgard M.I."/>
        </authorList>
    </citation>
    <scope>NUCLEOTIDE SEQUENCE</scope>
    <source>
        <tissue evidence="1">Shoot tissue taken approximately 20 cm above the soil surface</tissue>
    </source>
</reference>
<dbReference type="AlphaFoldDB" id="A0A0A8ZTI2"/>
<evidence type="ECO:0000313" key="1">
    <source>
        <dbReference type="EMBL" id="JAD38107.1"/>
    </source>
</evidence>
<organism evidence="1">
    <name type="scientific">Arundo donax</name>
    <name type="common">Giant reed</name>
    <name type="synonym">Donax arundinaceus</name>
    <dbReference type="NCBI Taxonomy" id="35708"/>
    <lineage>
        <taxon>Eukaryota</taxon>
        <taxon>Viridiplantae</taxon>
        <taxon>Streptophyta</taxon>
        <taxon>Embryophyta</taxon>
        <taxon>Tracheophyta</taxon>
        <taxon>Spermatophyta</taxon>
        <taxon>Magnoliopsida</taxon>
        <taxon>Liliopsida</taxon>
        <taxon>Poales</taxon>
        <taxon>Poaceae</taxon>
        <taxon>PACMAD clade</taxon>
        <taxon>Arundinoideae</taxon>
        <taxon>Arundineae</taxon>
        <taxon>Arundo</taxon>
    </lineage>
</organism>
<reference evidence="1" key="1">
    <citation type="submission" date="2014-09" db="EMBL/GenBank/DDBJ databases">
        <authorList>
            <person name="Magalhaes I.L.F."/>
            <person name="Oliveira U."/>
            <person name="Santos F.R."/>
            <person name="Vidigal T.H.D.A."/>
            <person name="Brescovit A.D."/>
            <person name="Santos A.J."/>
        </authorList>
    </citation>
    <scope>NUCLEOTIDE SEQUENCE</scope>
    <source>
        <tissue evidence="1">Shoot tissue taken approximately 20 cm above the soil surface</tissue>
    </source>
</reference>
<accession>A0A0A8ZTI2</accession>
<dbReference type="Gene3D" id="3.30.70.260">
    <property type="match status" value="1"/>
</dbReference>
<dbReference type="EMBL" id="GBRH01259788">
    <property type="protein sequence ID" value="JAD38107.1"/>
    <property type="molecule type" value="Transcribed_RNA"/>
</dbReference>
<name>A0A0A8ZTI2_ARUDO</name>
<sequence length="79" mass="8931">MDYVAANEGSVLLALNPSKLWSREFIQKKLDEVIAELEDIGVVRLMAFRPIISLTGNVQRLSLIHEKAFNVLYRNGVNC</sequence>
<protein>
    <submittedName>
        <fullName evidence="1">Uncharacterized protein</fullName>
    </submittedName>
</protein>